<accession>A0A1X7IMM1</accession>
<dbReference type="RefSeq" id="WP_085543771.1">
    <property type="nucleotide sequence ID" value="NZ_FXBB01000003.1"/>
</dbReference>
<dbReference type="CDD" id="cd06815">
    <property type="entry name" value="PLPDE_III_AR_like_1"/>
    <property type="match status" value="1"/>
</dbReference>
<dbReference type="AlphaFoldDB" id="A0A1X7IMM1"/>
<dbReference type="OrthoDB" id="504078at2"/>
<evidence type="ECO:0000313" key="5">
    <source>
        <dbReference type="EMBL" id="SMG15606.1"/>
    </source>
</evidence>
<evidence type="ECO:0000313" key="6">
    <source>
        <dbReference type="Proteomes" id="UP000193355"/>
    </source>
</evidence>
<dbReference type="GO" id="GO:0030170">
    <property type="term" value="F:pyridoxal phosphate binding"/>
    <property type="evidence" value="ECO:0007669"/>
    <property type="project" value="TreeGrafter"/>
</dbReference>
<gene>
    <name evidence="5" type="ORF">SAMN06275492_10354</name>
</gene>
<dbReference type="EMBL" id="FXBB01000003">
    <property type="protein sequence ID" value="SMG15606.1"/>
    <property type="molecule type" value="Genomic_DNA"/>
</dbReference>
<dbReference type="InterPro" id="IPR001608">
    <property type="entry name" value="Ala_racemase_N"/>
</dbReference>
<feature type="domain" description="Alanine racemase N-terminal" evidence="4">
    <location>
        <begin position="8"/>
        <end position="224"/>
    </location>
</feature>
<dbReference type="Proteomes" id="UP000193355">
    <property type="component" value="Unassembled WGS sequence"/>
</dbReference>
<dbReference type="GO" id="GO:0005829">
    <property type="term" value="C:cytosol"/>
    <property type="evidence" value="ECO:0007669"/>
    <property type="project" value="TreeGrafter"/>
</dbReference>
<keyword evidence="3" id="KW-0413">Isomerase</keyword>
<dbReference type="InterPro" id="IPR000821">
    <property type="entry name" value="Ala_racemase"/>
</dbReference>
<dbReference type="InterPro" id="IPR029066">
    <property type="entry name" value="PLP-binding_barrel"/>
</dbReference>
<evidence type="ECO:0000256" key="3">
    <source>
        <dbReference type="ARBA" id="ARBA00023235"/>
    </source>
</evidence>
<dbReference type="GO" id="GO:0008784">
    <property type="term" value="F:alanine racemase activity"/>
    <property type="evidence" value="ECO:0007669"/>
    <property type="project" value="TreeGrafter"/>
</dbReference>
<dbReference type="STRING" id="561720.SAMN06275492_10354"/>
<evidence type="ECO:0000256" key="2">
    <source>
        <dbReference type="ARBA" id="ARBA00022898"/>
    </source>
</evidence>
<sequence>MNYPALIIDRAKLQENTEIFSKRCHDSGISVAAVSKVYCGMAELVQAQVDGGADWIADSRIENLAKMRDIKIPKILLRLPMISQAKEVVELSDLSFVSEVATCKALSDAAVAAGKVHEVLLMVDVGDLREGVWPDRAVDVAGEILSMANIKLKGVGANLTCYGGVLPSGENMSLLVSVAEEIESRYGVTLEMVSGGNSSSINLIGTDDMPSRVNMLRLGESLTIGYETAKGTRVPGLHGDVFTLAAEIVEIQTKPSVPIGEIGRNAFGDIPVFEDRGLRKRAIVAIGQQDMRPDSIFPKDRAILVLGSSSDHMILDITDSDSDWKIGDVIEFNLGYGGVLAASTSDYVSKVII</sequence>
<dbReference type="PANTHER" id="PTHR30511">
    <property type="entry name" value="ALANINE RACEMASE"/>
    <property type="match status" value="1"/>
</dbReference>
<keyword evidence="6" id="KW-1185">Reference proteome</keyword>
<comment type="cofactor">
    <cofactor evidence="1">
        <name>pyridoxal 5'-phosphate</name>
        <dbReference type="ChEBI" id="CHEBI:597326"/>
    </cofactor>
</comment>
<evidence type="ECO:0000259" key="4">
    <source>
        <dbReference type="Pfam" id="PF01168"/>
    </source>
</evidence>
<protein>
    <submittedName>
        <fullName evidence="5">Predicted amino acid racemase</fullName>
    </submittedName>
</protein>
<dbReference type="SUPFAM" id="SSF51419">
    <property type="entry name" value="PLP-binding barrel"/>
    <property type="match status" value="1"/>
</dbReference>
<dbReference type="Pfam" id="PF01168">
    <property type="entry name" value="Ala_racemase_N"/>
    <property type="match status" value="1"/>
</dbReference>
<dbReference type="PANTHER" id="PTHR30511:SF3">
    <property type="entry name" value="LYSINE RACEMASE"/>
    <property type="match status" value="1"/>
</dbReference>
<organism evidence="5 6">
    <name type="scientific">Dethiosulfovibrio salsuginis</name>
    <dbReference type="NCBI Taxonomy" id="561720"/>
    <lineage>
        <taxon>Bacteria</taxon>
        <taxon>Thermotogati</taxon>
        <taxon>Synergistota</taxon>
        <taxon>Synergistia</taxon>
        <taxon>Synergistales</taxon>
        <taxon>Dethiosulfovibrionaceae</taxon>
        <taxon>Dethiosulfovibrio</taxon>
    </lineage>
</organism>
<name>A0A1X7IMM1_9BACT</name>
<reference evidence="6" key="1">
    <citation type="submission" date="2017-04" db="EMBL/GenBank/DDBJ databases">
        <authorList>
            <person name="Varghese N."/>
            <person name="Submissions S."/>
        </authorList>
    </citation>
    <scope>NUCLEOTIDE SEQUENCE [LARGE SCALE GENOMIC DNA]</scope>
    <source>
        <strain evidence="6">USBA 82</strain>
    </source>
</reference>
<evidence type="ECO:0000256" key="1">
    <source>
        <dbReference type="ARBA" id="ARBA00001933"/>
    </source>
</evidence>
<keyword evidence="2" id="KW-0663">Pyridoxal phosphate</keyword>
<dbReference type="Gene3D" id="3.20.20.10">
    <property type="entry name" value="Alanine racemase"/>
    <property type="match status" value="1"/>
</dbReference>
<proteinExistence type="predicted"/>